<accession>A0A074W9V2</accession>
<evidence type="ECO:0000313" key="2">
    <source>
        <dbReference type="Proteomes" id="UP000027730"/>
    </source>
</evidence>
<evidence type="ECO:0000313" key="1">
    <source>
        <dbReference type="EMBL" id="KEQ69648.1"/>
    </source>
</evidence>
<dbReference type="RefSeq" id="XP_013423933.1">
    <property type="nucleotide sequence ID" value="XM_013568479.1"/>
</dbReference>
<dbReference type="Proteomes" id="UP000027730">
    <property type="component" value="Unassembled WGS sequence"/>
</dbReference>
<name>A0A074W9V2_9PEZI</name>
<dbReference type="OrthoDB" id="3837985at2759"/>
<keyword evidence="2" id="KW-1185">Reference proteome</keyword>
<sequence>MPPDTTDLQELDIIHRDEWPTYGGKFLPPPIKSSADLYALVDDGTEPPLPREERLKIFVEIEAILKERATLETDPLTLPDDFKQFCALTNKFTGPALPSISSCIPDAFDDLHDPLMGREYLNGNDEREQISLVSNWQLGVGAGYVGGKELEGDWSWRWALRAGYEEPPEIFEDVEDQLDSYCEIYLDVIVSSYGDDIGEGTI</sequence>
<proteinExistence type="predicted"/>
<protein>
    <submittedName>
        <fullName evidence="1">Uncharacterized protein</fullName>
    </submittedName>
</protein>
<organism evidence="1 2">
    <name type="scientific">Aureobasidium namibiae CBS 147.97</name>
    <dbReference type="NCBI Taxonomy" id="1043004"/>
    <lineage>
        <taxon>Eukaryota</taxon>
        <taxon>Fungi</taxon>
        <taxon>Dikarya</taxon>
        <taxon>Ascomycota</taxon>
        <taxon>Pezizomycotina</taxon>
        <taxon>Dothideomycetes</taxon>
        <taxon>Dothideomycetidae</taxon>
        <taxon>Dothideales</taxon>
        <taxon>Saccotheciaceae</taxon>
        <taxon>Aureobasidium</taxon>
    </lineage>
</organism>
<reference evidence="1 2" key="1">
    <citation type="journal article" date="2014" name="BMC Genomics">
        <title>Genome sequencing of four Aureobasidium pullulans varieties: biotechnological potential, stress tolerance, and description of new species.</title>
        <authorList>
            <person name="Gostin Ar C."/>
            <person name="Ohm R.A."/>
            <person name="Kogej T."/>
            <person name="Sonjak S."/>
            <person name="Turk M."/>
            <person name="Zajc J."/>
            <person name="Zalar P."/>
            <person name="Grube M."/>
            <person name="Sun H."/>
            <person name="Han J."/>
            <person name="Sharma A."/>
            <person name="Chiniquy J."/>
            <person name="Ngan C.Y."/>
            <person name="Lipzen A."/>
            <person name="Barry K."/>
            <person name="Grigoriev I.V."/>
            <person name="Gunde-Cimerman N."/>
        </authorList>
    </citation>
    <scope>NUCLEOTIDE SEQUENCE [LARGE SCALE GENOMIC DNA]</scope>
    <source>
        <strain evidence="1 2">CBS 147.97</strain>
    </source>
</reference>
<gene>
    <name evidence="1" type="ORF">M436DRAFT_66918</name>
</gene>
<dbReference type="HOGENOM" id="CLU_093208_0_0_1"/>
<dbReference type="GeneID" id="25414135"/>
<dbReference type="AlphaFoldDB" id="A0A074W9V2"/>
<dbReference type="EMBL" id="KL584720">
    <property type="protein sequence ID" value="KEQ69648.1"/>
    <property type="molecule type" value="Genomic_DNA"/>
</dbReference>